<evidence type="ECO:0000259" key="8">
    <source>
        <dbReference type="Pfam" id="PF05154"/>
    </source>
</evidence>
<gene>
    <name evidence="9" type="ORF">RIL96_00500</name>
</gene>
<keyword evidence="5 7" id="KW-0472">Membrane</keyword>
<evidence type="ECO:0000256" key="1">
    <source>
        <dbReference type="ARBA" id="ARBA00004141"/>
    </source>
</evidence>
<comment type="subcellular location">
    <subcellularLocation>
        <location evidence="1">Membrane</location>
        <topology evidence="1">Multi-pass membrane protein</topology>
    </subcellularLocation>
</comment>
<dbReference type="InterPro" id="IPR007829">
    <property type="entry name" value="TM2"/>
</dbReference>
<keyword evidence="4 7" id="KW-1133">Transmembrane helix</keyword>
<evidence type="ECO:0000256" key="7">
    <source>
        <dbReference type="SAM" id="Phobius"/>
    </source>
</evidence>
<evidence type="ECO:0000256" key="5">
    <source>
        <dbReference type="ARBA" id="ARBA00023136"/>
    </source>
</evidence>
<feature type="transmembrane region" description="Helical" evidence="7">
    <location>
        <begin position="103"/>
        <end position="127"/>
    </location>
</feature>
<evidence type="ECO:0000313" key="10">
    <source>
        <dbReference type="Proteomes" id="UP001251870"/>
    </source>
</evidence>
<feature type="transmembrane region" description="Helical" evidence="7">
    <location>
        <begin position="59"/>
        <end position="82"/>
    </location>
</feature>
<dbReference type="PANTHER" id="PTHR21016:SF7">
    <property type="entry name" value="TM2 DOMAIN-CONTAINING PROTEIN 3"/>
    <property type="match status" value="1"/>
</dbReference>
<evidence type="ECO:0000256" key="2">
    <source>
        <dbReference type="ARBA" id="ARBA00022692"/>
    </source>
</evidence>
<feature type="transmembrane region" description="Helical" evidence="7">
    <location>
        <begin position="33"/>
        <end position="53"/>
    </location>
</feature>
<sequence length="130" mass="14257">MAENYDLDELYANTYTDEDRHQFENQPVSDRRFLTAWLLSLFLGLLGADRFYLGRPGSAVVKLVSLGGLGAWVLIDLFLLLSGTLRDREDRRLEGYTRYAGRCAAATVLLVALALVLGLVIGTSSAVTSG</sequence>
<keyword evidence="2 7" id="KW-0812">Transmembrane</keyword>
<protein>
    <submittedName>
        <fullName evidence="9">TM2 domain-containing protein</fullName>
    </submittedName>
</protein>
<accession>A0ABU2DNJ3</accession>
<feature type="domain" description="TM2" evidence="8">
    <location>
        <begin position="30"/>
        <end position="78"/>
    </location>
</feature>
<proteinExistence type="predicted"/>
<dbReference type="InterPro" id="IPR050932">
    <property type="entry name" value="TM2D1-3-like"/>
</dbReference>
<keyword evidence="6" id="KW-0325">Glycoprotein</keyword>
<name>A0ABU2DNJ3_9MICC</name>
<keyword evidence="10" id="KW-1185">Reference proteome</keyword>
<evidence type="ECO:0000256" key="3">
    <source>
        <dbReference type="ARBA" id="ARBA00022729"/>
    </source>
</evidence>
<evidence type="ECO:0000256" key="4">
    <source>
        <dbReference type="ARBA" id="ARBA00022989"/>
    </source>
</evidence>
<dbReference type="RefSeq" id="WP_310547038.1">
    <property type="nucleotide sequence ID" value="NZ_JAVKGR010000001.1"/>
</dbReference>
<dbReference type="Pfam" id="PF05154">
    <property type="entry name" value="TM2"/>
    <property type="match status" value="1"/>
</dbReference>
<dbReference type="Proteomes" id="UP001251870">
    <property type="component" value="Unassembled WGS sequence"/>
</dbReference>
<evidence type="ECO:0000313" key="9">
    <source>
        <dbReference type="EMBL" id="MDR8018046.1"/>
    </source>
</evidence>
<reference evidence="9 10" key="1">
    <citation type="submission" date="2023-09" db="EMBL/GenBank/DDBJ databases">
        <title>Description of three actinobacteria isolated from air of manufacturing shop in a pharmaceutical factory.</title>
        <authorList>
            <person name="Zhang D.-F."/>
        </authorList>
    </citation>
    <scope>NUCLEOTIDE SEQUENCE [LARGE SCALE GENOMIC DNA]</scope>
    <source>
        <strain evidence="9 10">LY-0111</strain>
    </source>
</reference>
<keyword evidence="3" id="KW-0732">Signal</keyword>
<dbReference type="EMBL" id="JAVKGR010000001">
    <property type="protein sequence ID" value="MDR8018046.1"/>
    <property type="molecule type" value="Genomic_DNA"/>
</dbReference>
<dbReference type="PANTHER" id="PTHR21016">
    <property type="entry name" value="BETA-AMYLOID BINDING PROTEIN-RELATED"/>
    <property type="match status" value="1"/>
</dbReference>
<organism evidence="9 10">
    <name type="scientific">Nesterenkonia aerolata</name>
    <dbReference type="NCBI Taxonomy" id="3074079"/>
    <lineage>
        <taxon>Bacteria</taxon>
        <taxon>Bacillati</taxon>
        <taxon>Actinomycetota</taxon>
        <taxon>Actinomycetes</taxon>
        <taxon>Micrococcales</taxon>
        <taxon>Micrococcaceae</taxon>
        <taxon>Nesterenkonia</taxon>
    </lineage>
</organism>
<evidence type="ECO:0000256" key="6">
    <source>
        <dbReference type="ARBA" id="ARBA00023180"/>
    </source>
</evidence>
<comment type="caution">
    <text evidence="9">The sequence shown here is derived from an EMBL/GenBank/DDBJ whole genome shotgun (WGS) entry which is preliminary data.</text>
</comment>